<comment type="caution">
    <text evidence="1">The sequence shown here is derived from an EMBL/GenBank/DDBJ whole genome shotgun (WGS) entry which is preliminary data.</text>
</comment>
<evidence type="ECO:0000313" key="2">
    <source>
        <dbReference type="Proteomes" id="UP000684084"/>
    </source>
</evidence>
<organism evidence="1 2">
    <name type="scientific">Rhizophagus irregularis</name>
    <dbReference type="NCBI Taxonomy" id="588596"/>
    <lineage>
        <taxon>Eukaryota</taxon>
        <taxon>Fungi</taxon>
        <taxon>Fungi incertae sedis</taxon>
        <taxon>Mucoromycota</taxon>
        <taxon>Glomeromycotina</taxon>
        <taxon>Glomeromycetes</taxon>
        <taxon>Glomerales</taxon>
        <taxon>Glomeraceae</taxon>
        <taxon>Rhizophagus</taxon>
    </lineage>
</organism>
<reference evidence="1" key="1">
    <citation type="submission" date="2020-05" db="EMBL/GenBank/DDBJ databases">
        <authorList>
            <person name="Rincon C."/>
            <person name="Sanders R I."/>
            <person name="Robbins C."/>
            <person name="Chaturvedi A."/>
        </authorList>
    </citation>
    <scope>NUCLEOTIDE SEQUENCE</scope>
    <source>
        <strain evidence="1">CHB12</strain>
    </source>
</reference>
<proteinExistence type="predicted"/>
<dbReference type="Proteomes" id="UP000684084">
    <property type="component" value="Unassembled WGS sequence"/>
</dbReference>
<dbReference type="OrthoDB" id="10268305at2759"/>
<accession>A0A915YP94</accession>
<gene>
    <name evidence="1" type="ORF">CHRIB12_LOCUS960</name>
</gene>
<dbReference type="EMBL" id="CAGKOT010000001">
    <property type="protein sequence ID" value="CAB5302453.1"/>
    <property type="molecule type" value="Genomic_DNA"/>
</dbReference>
<protein>
    <submittedName>
        <fullName evidence="1">Uncharacterized protein</fullName>
    </submittedName>
</protein>
<evidence type="ECO:0000313" key="1">
    <source>
        <dbReference type="EMBL" id="CAB5302453.1"/>
    </source>
</evidence>
<name>A0A915YP94_9GLOM</name>
<sequence length="78" mass="9363">MSHHVTFRIGKRPDYAVVRKWKECKRHNEPSISGQYNSWICWDPKEKNKYNRRVVKSNLDYIDDDPADLQRNCGRQSP</sequence>
<dbReference type="AlphaFoldDB" id="A0A915YP94"/>